<evidence type="ECO:0000313" key="1">
    <source>
        <dbReference type="EMBL" id="SDE80142.1"/>
    </source>
</evidence>
<dbReference type="Proteomes" id="UP000182284">
    <property type="component" value="Unassembled WGS sequence"/>
</dbReference>
<organism evidence="1 2">
    <name type="scientific">Celeribacter baekdonensis</name>
    <dbReference type="NCBI Taxonomy" id="875171"/>
    <lineage>
        <taxon>Bacteria</taxon>
        <taxon>Pseudomonadati</taxon>
        <taxon>Pseudomonadota</taxon>
        <taxon>Alphaproteobacteria</taxon>
        <taxon>Rhodobacterales</taxon>
        <taxon>Roseobacteraceae</taxon>
        <taxon>Celeribacter</taxon>
    </lineage>
</organism>
<accession>A0A1G7FWI7</accession>
<dbReference type="AlphaFoldDB" id="A0A1G7FWI7"/>
<proteinExistence type="predicted"/>
<evidence type="ECO:0000313" key="2">
    <source>
        <dbReference type="Proteomes" id="UP000182284"/>
    </source>
</evidence>
<gene>
    <name evidence="1" type="ORF">SAMN04488117_101271</name>
</gene>
<reference evidence="1 2" key="1">
    <citation type="submission" date="2016-10" db="EMBL/GenBank/DDBJ databases">
        <authorList>
            <person name="de Groot N.N."/>
        </authorList>
    </citation>
    <scope>NUCLEOTIDE SEQUENCE [LARGE SCALE GENOMIC DNA]</scope>
    <source>
        <strain evidence="1 2">DSM 27375</strain>
    </source>
</reference>
<dbReference type="RefSeq" id="WP_074640303.1">
    <property type="nucleotide sequence ID" value="NZ_FNBL01000001.1"/>
</dbReference>
<name>A0A1G7FWI7_9RHOB</name>
<dbReference type="OrthoDB" id="8371071at2"/>
<protein>
    <recommendedName>
        <fullName evidence="3">Sulfotransferase family protein</fullName>
    </recommendedName>
</protein>
<sequence>MKKTFQSPKPHSSKGHVFAHAMWRTGSTAIARCFLASDNYLVFYEPFHESCGSLTRINQMRQDQSRQTQELRHPAWTGGYFDTYLLKDPLTGKPLWTLFDRSSTLSTTYRTRPHPRALAYLDACKRVAEDQGKRAFFGFCRSGQHAQGIPIGPDESGFYLYRDPHSQFLSYDWPKNEYFLPCTLIQLLSSKATRKVVLDLLPNDTSRVRLFTFLMRRPSFERQIALGRTLAKQLTPRSAYQMFYLSHCITLHAARQAGLPCVTMDDFNLRRAEIQAQYGVDFTLLRPTRPAHDDVDQFDAWEKELQERFGAQIPALSITFHSKA</sequence>
<dbReference type="EMBL" id="FNBL01000001">
    <property type="protein sequence ID" value="SDE80142.1"/>
    <property type="molecule type" value="Genomic_DNA"/>
</dbReference>
<evidence type="ECO:0008006" key="3">
    <source>
        <dbReference type="Google" id="ProtNLM"/>
    </source>
</evidence>